<dbReference type="InterPro" id="IPR036094">
    <property type="entry name" value="NadA_sf"/>
</dbReference>
<dbReference type="GO" id="GO:0051539">
    <property type="term" value="F:4 iron, 4 sulfur cluster binding"/>
    <property type="evidence" value="ECO:0007669"/>
    <property type="project" value="UniProtKB-KW"/>
</dbReference>
<evidence type="ECO:0000256" key="5">
    <source>
        <dbReference type="ARBA" id="ARBA00022642"/>
    </source>
</evidence>
<gene>
    <name evidence="10" type="primary">nadA</name>
    <name evidence="10" type="ORF">HYZ11_09515</name>
</gene>
<dbReference type="PANTHER" id="PTHR30573">
    <property type="entry name" value="QUINOLINATE SYNTHETASE A"/>
    <property type="match status" value="1"/>
</dbReference>
<dbReference type="EMBL" id="JACPUR010000019">
    <property type="protein sequence ID" value="MBI3127829.1"/>
    <property type="molecule type" value="Genomic_DNA"/>
</dbReference>
<accession>A0A932HY31</accession>
<dbReference type="EC" id="2.5.1.72" evidence="3"/>
<dbReference type="SUPFAM" id="SSF142754">
    <property type="entry name" value="NadA-like"/>
    <property type="match status" value="1"/>
</dbReference>
<evidence type="ECO:0000256" key="9">
    <source>
        <dbReference type="ARBA" id="ARBA00023014"/>
    </source>
</evidence>
<evidence type="ECO:0000256" key="4">
    <source>
        <dbReference type="ARBA" id="ARBA00022485"/>
    </source>
</evidence>
<keyword evidence="5" id="KW-0662">Pyridine nucleotide biosynthesis</keyword>
<reference evidence="10" key="1">
    <citation type="submission" date="2020-07" db="EMBL/GenBank/DDBJ databases">
        <title>Huge and variable diversity of episymbiotic CPR bacteria and DPANN archaea in groundwater ecosystems.</title>
        <authorList>
            <person name="He C.Y."/>
            <person name="Keren R."/>
            <person name="Whittaker M."/>
            <person name="Farag I.F."/>
            <person name="Doudna J."/>
            <person name="Cate J.H.D."/>
            <person name="Banfield J.F."/>
        </authorList>
    </citation>
    <scope>NUCLEOTIDE SEQUENCE</scope>
    <source>
        <strain evidence="10">NC_groundwater_763_Ag_S-0.2um_68_21</strain>
    </source>
</reference>
<keyword evidence="4" id="KW-0004">4Fe-4S</keyword>
<evidence type="ECO:0000256" key="6">
    <source>
        <dbReference type="ARBA" id="ARBA00022679"/>
    </source>
</evidence>
<comment type="cofactor">
    <cofactor evidence="1">
        <name>[4Fe-4S] cluster</name>
        <dbReference type="ChEBI" id="CHEBI:49883"/>
    </cofactor>
</comment>
<dbReference type="Gene3D" id="3.40.50.10800">
    <property type="entry name" value="NadA-like"/>
    <property type="match status" value="3"/>
</dbReference>
<evidence type="ECO:0000313" key="10">
    <source>
        <dbReference type="EMBL" id="MBI3127829.1"/>
    </source>
</evidence>
<dbReference type="NCBIfam" id="NF006878">
    <property type="entry name" value="PRK09375.1-2"/>
    <property type="match status" value="1"/>
</dbReference>
<protein>
    <recommendedName>
        <fullName evidence="3">quinolinate synthase</fullName>
        <ecNumber evidence="3">2.5.1.72</ecNumber>
    </recommendedName>
</protein>
<comment type="caution">
    <text evidence="10">The sequence shown here is derived from an EMBL/GenBank/DDBJ whole genome shotgun (WGS) entry which is preliminary data.</text>
</comment>
<evidence type="ECO:0000256" key="3">
    <source>
        <dbReference type="ARBA" id="ARBA00012669"/>
    </source>
</evidence>
<keyword evidence="8" id="KW-0408">Iron</keyword>
<sequence length="351" mass="39093">MDQVDLGPTIDIPEIPPEADSANLTEEERGFLQGEIRRLKTERNALVLAHNYVPADIQDVADAVGDSLYLARMGADSDADVLVEPSVLFMTQILAALKKPHQKVLAPHLGALCSLAAHADAEKVRAWREEHPDGLVISYVNTYLDVKALSDYCCASANAGKVLLHVVKNSRPGQPILFLPDLFLGFYAARLLEKQGQPLDRLWLMMGACHVHERIRPSHVEEQRRLHPGAITVVHPECGCTSACMRQVREGIVPETMLQFRSTQGMVALIKEVPQKEVIVATEVGNLHPMHKAVPEKTLIPASREALCAYMKQNTLENLYISLRDMVHEITVDPELARRARLPIERMLRIV</sequence>
<evidence type="ECO:0000313" key="11">
    <source>
        <dbReference type="Proteomes" id="UP000782312"/>
    </source>
</evidence>
<evidence type="ECO:0000256" key="8">
    <source>
        <dbReference type="ARBA" id="ARBA00023004"/>
    </source>
</evidence>
<dbReference type="GO" id="GO:0008987">
    <property type="term" value="F:quinolinate synthetase A activity"/>
    <property type="evidence" value="ECO:0007669"/>
    <property type="project" value="InterPro"/>
</dbReference>
<dbReference type="GO" id="GO:0034628">
    <property type="term" value="P:'de novo' NAD+ biosynthetic process from L-aspartate"/>
    <property type="evidence" value="ECO:0007669"/>
    <property type="project" value="TreeGrafter"/>
</dbReference>
<dbReference type="AlphaFoldDB" id="A0A932HY31"/>
<name>A0A932HY31_UNCTE</name>
<evidence type="ECO:0000256" key="7">
    <source>
        <dbReference type="ARBA" id="ARBA00022723"/>
    </source>
</evidence>
<dbReference type="PANTHER" id="PTHR30573:SF0">
    <property type="entry name" value="QUINOLINATE SYNTHASE, CHLOROPLASTIC"/>
    <property type="match status" value="1"/>
</dbReference>
<keyword evidence="6" id="KW-0808">Transferase</keyword>
<keyword evidence="7" id="KW-0479">Metal-binding</keyword>
<organism evidence="10 11">
    <name type="scientific">Tectimicrobiota bacterium</name>
    <dbReference type="NCBI Taxonomy" id="2528274"/>
    <lineage>
        <taxon>Bacteria</taxon>
        <taxon>Pseudomonadati</taxon>
        <taxon>Nitrospinota/Tectimicrobiota group</taxon>
        <taxon>Candidatus Tectimicrobiota</taxon>
    </lineage>
</organism>
<evidence type="ECO:0000256" key="2">
    <source>
        <dbReference type="ARBA" id="ARBA00005065"/>
    </source>
</evidence>
<comment type="pathway">
    <text evidence="2">Cofactor biosynthesis; NAD(+) biosynthesis; quinolinate from iminoaspartate: step 1/1.</text>
</comment>
<proteinExistence type="predicted"/>
<dbReference type="Proteomes" id="UP000782312">
    <property type="component" value="Unassembled WGS sequence"/>
</dbReference>
<keyword evidence="9" id="KW-0411">Iron-sulfur</keyword>
<dbReference type="GO" id="GO:0046872">
    <property type="term" value="F:metal ion binding"/>
    <property type="evidence" value="ECO:0007669"/>
    <property type="project" value="UniProtKB-KW"/>
</dbReference>
<dbReference type="InterPro" id="IPR003473">
    <property type="entry name" value="NadA"/>
</dbReference>
<evidence type="ECO:0000256" key="1">
    <source>
        <dbReference type="ARBA" id="ARBA00001966"/>
    </source>
</evidence>
<dbReference type="Pfam" id="PF02445">
    <property type="entry name" value="NadA"/>
    <property type="match status" value="1"/>
</dbReference>